<dbReference type="InterPro" id="IPR050188">
    <property type="entry name" value="RluA_PseudoU_synthase"/>
</dbReference>
<keyword evidence="2 6" id="KW-0413">Isomerase</keyword>
<evidence type="ECO:0000259" key="7">
    <source>
        <dbReference type="Pfam" id="PF00849"/>
    </source>
</evidence>
<dbReference type="InterPro" id="IPR006145">
    <property type="entry name" value="PsdUridine_synth_RsuA/RluA"/>
</dbReference>
<evidence type="ECO:0000313" key="9">
    <source>
        <dbReference type="Proteomes" id="UP000613160"/>
    </source>
</evidence>
<evidence type="ECO:0000256" key="3">
    <source>
        <dbReference type="ARBA" id="ARBA00036882"/>
    </source>
</evidence>
<dbReference type="SUPFAM" id="SSF55174">
    <property type="entry name" value="Alpha-L RNA-binding motif"/>
    <property type="match status" value="1"/>
</dbReference>
<dbReference type="GO" id="GO:0000455">
    <property type="term" value="P:enzyme-directed rRNA pseudouridine synthesis"/>
    <property type="evidence" value="ECO:0007669"/>
    <property type="project" value="TreeGrafter"/>
</dbReference>
<dbReference type="EMBL" id="BMJJ01000015">
    <property type="protein sequence ID" value="GGD38998.1"/>
    <property type="molecule type" value="Genomic_DNA"/>
</dbReference>
<comment type="caution">
    <text evidence="8">The sequence shown here is derived from an EMBL/GenBank/DDBJ whole genome shotgun (WGS) entry which is preliminary data.</text>
</comment>
<accession>A0A916YC27</accession>
<dbReference type="InterPro" id="IPR020103">
    <property type="entry name" value="PsdUridine_synth_cat_dom_sf"/>
</dbReference>
<dbReference type="RefSeq" id="WP_188854908.1">
    <property type="nucleotide sequence ID" value="NZ_BMJJ01000015.1"/>
</dbReference>
<comment type="catalytic activity">
    <reaction evidence="3">
        <text>uridine(1911/1915/1917) in 23S rRNA = pseudouridine(1911/1915/1917) in 23S rRNA</text>
        <dbReference type="Rhea" id="RHEA:42524"/>
        <dbReference type="Rhea" id="RHEA-COMP:10097"/>
        <dbReference type="Rhea" id="RHEA-COMP:10098"/>
        <dbReference type="ChEBI" id="CHEBI:65314"/>
        <dbReference type="ChEBI" id="CHEBI:65315"/>
        <dbReference type="EC" id="5.4.99.23"/>
    </reaction>
</comment>
<dbReference type="PANTHER" id="PTHR21600:SF44">
    <property type="entry name" value="RIBOSOMAL LARGE SUBUNIT PSEUDOURIDINE SYNTHASE D"/>
    <property type="match status" value="1"/>
</dbReference>
<dbReference type="InterPro" id="IPR036986">
    <property type="entry name" value="S4_RNA-bd_sf"/>
</dbReference>
<dbReference type="PANTHER" id="PTHR21600">
    <property type="entry name" value="MITOCHONDRIAL RNA PSEUDOURIDINE SYNTHASE"/>
    <property type="match status" value="1"/>
</dbReference>
<proteinExistence type="inferred from homology"/>
<reference evidence="8" key="2">
    <citation type="submission" date="2020-09" db="EMBL/GenBank/DDBJ databases">
        <authorList>
            <person name="Sun Q."/>
            <person name="Zhou Y."/>
        </authorList>
    </citation>
    <scope>NUCLEOTIDE SEQUENCE</scope>
    <source>
        <strain evidence="8">CGMCC 1.15493</strain>
    </source>
</reference>
<dbReference type="Pfam" id="PF00849">
    <property type="entry name" value="PseudoU_synth_2"/>
    <property type="match status" value="1"/>
</dbReference>
<dbReference type="CDD" id="cd02869">
    <property type="entry name" value="PseudoU_synth_RluA_like"/>
    <property type="match status" value="1"/>
</dbReference>
<organism evidence="8 9">
    <name type="scientific">Aureimonas glaciei</name>
    <dbReference type="NCBI Taxonomy" id="1776957"/>
    <lineage>
        <taxon>Bacteria</taxon>
        <taxon>Pseudomonadati</taxon>
        <taxon>Pseudomonadota</taxon>
        <taxon>Alphaproteobacteria</taxon>
        <taxon>Hyphomicrobiales</taxon>
        <taxon>Aurantimonadaceae</taxon>
        <taxon>Aureimonas</taxon>
    </lineage>
</organism>
<dbReference type="InterPro" id="IPR006225">
    <property type="entry name" value="PsdUridine_synth_RluC/D"/>
</dbReference>
<feature type="domain" description="Pseudouridine synthase RsuA/RluA-like" evidence="7">
    <location>
        <begin position="104"/>
        <end position="256"/>
    </location>
</feature>
<name>A0A916YC27_9HYPH</name>
<gene>
    <name evidence="8" type="primary">rluC</name>
    <name evidence="8" type="ORF">GCM10011335_47200</name>
</gene>
<dbReference type="EC" id="5.4.99.-" evidence="6"/>
<dbReference type="Gene3D" id="3.30.2350.10">
    <property type="entry name" value="Pseudouridine synthase"/>
    <property type="match status" value="1"/>
</dbReference>
<dbReference type="GO" id="GO:0003723">
    <property type="term" value="F:RNA binding"/>
    <property type="evidence" value="ECO:0007669"/>
    <property type="project" value="UniProtKB-KW"/>
</dbReference>
<evidence type="ECO:0000256" key="2">
    <source>
        <dbReference type="ARBA" id="ARBA00023235"/>
    </source>
</evidence>
<dbReference type="SUPFAM" id="SSF55120">
    <property type="entry name" value="Pseudouridine synthase"/>
    <property type="match status" value="1"/>
</dbReference>
<evidence type="ECO:0000256" key="1">
    <source>
        <dbReference type="ARBA" id="ARBA00010876"/>
    </source>
</evidence>
<dbReference type="InterPro" id="IPR006224">
    <property type="entry name" value="PsdUridine_synth_RluA-like_CS"/>
</dbReference>
<dbReference type="Proteomes" id="UP000613160">
    <property type="component" value="Unassembled WGS sequence"/>
</dbReference>
<dbReference type="PROSITE" id="PS50889">
    <property type="entry name" value="S4"/>
    <property type="match status" value="1"/>
</dbReference>
<dbReference type="NCBIfam" id="TIGR00005">
    <property type="entry name" value="rluA_subfam"/>
    <property type="match status" value="1"/>
</dbReference>
<feature type="active site" evidence="4">
    <location>
        <position position="147"/>
    </location>
</feature>
<dbReference type="PROSITE" id="PS01129">
    <property type="entry name" value="PSI_RLU"/>
    <property type="match status" value="1"/>
</dbReference>
<evidence type="ECO:0000256" key="6">
    <source>
        <dbReference type="RuleBase" id="RU362028"/>
    </source>
</evidence>
<dbReference type="Gene3D" id="3.10.290.10">
    <property type="entry name" value="RNA-binding S4 domain"/>
    <property type="match status" value="1"/>
</dbReference>
<evidence type="ECO:0000313" key="8">
    <source>
        <dbReference type="EMBL" id="GGD38998.1"/>
    </source>
</evidence>
<comment type="similarity">
    <text evidence="1 6">Belongs to the pseudouridine synthase RluA family.</text>
</comment>
<comment type="catalytic activity">
    <reaction evidence="6">
        <text>a uridine in RNA = a pseudouridine in RNA</text>
        <dbReference type="Rhea" id="RHEA:48348"/>
        <dbReference type="Rhea" id="RHEA-COMP:12068"/>
        <dbReference type="Rhea" id="RHEA-COMP:12069"/>
        <dbReference type="ChEBI" id="CHEBI:65314"/>
        <dbReference type="ChEBI" id="CHEBI:65315"/>
    </reaction>
</comment>
<reference evidence="8" key="1">
    <citation type="journal article" date="2014" name="Int. J. Syst. Evol. Microbiol.">
        <title>Complete genome sequence of Corynebacterium casei LMG S-19264T (=DSM 44701T), isolated from a smear-ripened cheese.</title>
        <authorList>
            <consortium name="US DOE Joint Genome Institute (JGI-PGF)"/>
            <person name="Walter F."/>
            <person name="Albersmeier A."/>
            <person name="Kalinowski J."/>
            <person name="Ruckert C."/>
        </authorList>
    </citation>
    <scope>NUCLEOTIDE SEQUENCE</scope>
    <source>
        <strain evidence="8">CGMCC 1.15493</strain>
    </source>
</reference>
<evidence type="ECO:0000256" key="5">
    <source>
        <dbReference type="PROSITE-ProRule" id="PRU00182"/>
    </source>
</evidence>
<keyword evidence="5" id="KW-0694">RNA-binding</keyword>
<evidence type="ECO:0000256" key="4">
    <source>
        <dbReference type="PIRSR" id="PIRSR606225-1"/>
    </source>
</evidence>
<keyword evidence="9" id="KW-1185">Reference proteome</keyword>
<dbReference type="AlphaFoldDB" id="A0A916YC27"/>
<dbReference type="GO" id="GO:0160140">
    <property type="term" value="F:23S rRNA pseudouridine(1911/1915/1917) synthase activity"/>
    <property type="evidence" value="ECO:0007669"/>
    <property type="project" value="UniProtKB-EC"/>
</dbReference>
<protein>
    <recommendedName>
        <fullName evidence="6">Pseudouridine synthase</fullName>
        <ecNumber evidence="6">5.4.99.-</ecNumber>
    </recommendedName>
</protein>
<comment type="function">
    <text evidence="6">Responsible for synthesis of pseudouridine from uracil.</text>
</comment>
<sequence>MAIIEQKRVEDDEAGLRLDRWFKIHYPGLGFTHLQKLLRSGQIRVDGGRVKSDTRIAPGQMVRVPPIGTDAARAKGAPLTTNLMKGRQDGDVLSQMLIYEDEKVLVFNKPAGLAVQGGSGVARHVDDMLEAWRNKRGEKPRLVHRLDRDTSGVLVVARTRGAASFLTKMFRERDTTKTYWAIVKGVPNPKEGRISTYLVKEETQDGDRMRVGKHGEHGADHALTHYRVVDQAAQNFAWIEFEPYTGRTHQLRVHALHIGHPIIGDPKYFDADTNWDFPGGVQKRLHLHARRIRIPHPDGGVIEQMAPLPPHMVQTWNLFGFDEAETGD</sequence>